<evidence type="ECO:0000313" key="2">
    <source>
        <dbReference type="EMBL" id="GAT49733.1"/>
    </source>
</evidence>
<dbReference type="Proteomes" id="UP000815677">
    <property type="component" value="Unassembled WGS sequence"/>
</dbReference>
<evidence type="ECO:0000259" key="1">
    <source>
        <dbReference type="Pfam" id="PF12867"/>
    </source>
</evidence>
<evidence type="ECO:0000313" key="3">
    <source>
        <dbReference type="Proteomes" id="UP000815677"/>
    </source>
</evidence>
<dbReference type="InterPro" id="IPR024775">
    <property type="entry name" value="DinB-like"/>
</dbReference>
<name>A0ABQ0LF40_MYCCL</name>
<dbReference type="InterPro" id="IPR034660">
    <property type="entry name" value="DinB/YfiT-like"/>
</dbReference>
<proteinExistence type="predicted"/>
<dbReference type="SUPFAM" id="SSF109854">
    <property type="entry name" value="DinB/YfiT-like putative metalloenzymes"/>
    <property type="match status" value="1"/>
</dbReference>
<keyword evidence="3" id="KW-1185">Reference proteome</keyword>
<dbReference type="EMBL" id="DF845807">
    <property type="protein sequence ID" value="GAT49733.1"/>
    <property type="molecule type" value="Genomic_DNA"/>
</dbReference>
<dbReference type="PANTHER" id="PTHR39473:SF1">
    <property type="entry name" value="DINB-LIKE DOMAIN-CONTAINING PROTEIN"/>
    <property type="match status" value="1"/>
</dbReference>
<organism evidence="2 3">
    <name type="scientific">Mycena chlorophos</name>
    <name type="common">Agaric fungus</name>
    <name type="synonym">Agaricus chlorophos</name>
    <dbReference type="NCBI Taxonomy" id="658473"/>
    <lineage>
        <taxon>Eukaryota</taxon>
        <taxon>Fungi</taxon>
        <taxon>Dikarya</taxon>
        <taxon>Basidiomycota</taxon>
        <taxon>Agaricomycotina</taxon>
        <taxon>Agaricomycetes</taxon>
        <taxon>Agaricomycetidae</taxon>
        <taxon>Agaricales</taxon>
        <taxon>Marasmiineae</taxon>
        <taxon>Mycenaceae</taxon>
        <taxon>Mycena</taxon>
    </lineage>
</organism>
<accession>A0ABQ0LF40</accession>
<dbReference type="Pfam" id="PF12867">
    <property type="entry name" value="DinB_2"/>
    <property type="match status" value="1"/>
</dbReference>
<dbReference type="PANTHER" id="PTHR39473">
    <property type="match status" value="1"/>
</dbReference>
<sequence length="210" mass="23214">MAGARHAKSPPTMDPATETVTLVPQQDTTLSQLLDVCTTVLQQGVDLLDAHITSNDQLTVHSQFLPGSTIGKHLRHSRDHFELLLDCMKSGSPPYVLSYDTRLRNTPMEVDRHAAREALQGTIEKLQTVVPGIDEAAQIKLQAVTPYLHEFGTTFGRELWFAALHTVHHFSMIRVIASELNIQLAEDFGWAPSTLVYHSQTSAPLGKAKI</sequence>
<gene>
    <name evidence="2" type="ORF">MCHLO_07026</name>
</gene>
<reference evidence="2" key="1">
    <citation type="submission" date="2014-09" db="EMBL/GenBank/DDBJ databases">
        <title>Genome sequence of the luminous mushroom Mycena chlorophos for searching fungal bioluminescence genes.</title>
        <authorList>
            <person name="Tanaka Y."/>
            <person name="Kasuga D."/>
            <person name="Oba Y."/>
            <person name="Hase S."/>
            <person name="Sato K."/>
            <person name="Oba Y."/>
            <person name="Sakakibara Y."/>
        </authorList>
    </citation>
    <scope>NUCLEOTIDE SEQUENCE</scope>
</reference>
<protein>
    <recommendedName>
        <fullName evidence="1">DinB-like domain-containing protein</fullName>
    </recommendedName>
</protein>
<feature type="domain" description="DinB-like" evidence="1">
    <location>
        <begin position="56"/>
        <end position="173"/>
    </location>
</feature>